<protein>
    <submittedName>
        <fullName evidence="1">Uncharacterized protein</fullName>
    </submittedName>
</protein>
<sequence>MGRGGGGRGGGGGGNFKGIPRFQFLTGFFGPSYGDLIFFGPSRVAIEKGLRYMNELLAVLGKKAYEISNKEALDILYMECSSDVSEQVSTLIYHPGKGYEKCNRLVQMYIEAKRPSLRSIRRENLIKYCGYTDEELRQLKVFWDQVMLQRRCLGE</sequence>
<evidence type="ECO:0000313" key="2">
    <source>
        <dbReference type="Proteomes" id="UP001443914"/>
    </source>
</evidence>
<evidence type="ECO:0000313" key="1">
    <source>
        <dbReference type="EMBL" id="KAK9734473.1"/>
    </source>
</evidence>
<reference evidence="1" key="1">
    <citation type="submission" date="2024-03" db="EMBL/GenBank/DDBJ databases">
        <title>WGS assembly of Saponaria officinalis var. Norfolk2.</title>
        <authorList>
            <person name="Jenkins J."/>
            <person name="Shu S."/>
            <person name="Grimwood J."/>
            <person name="Barry K."/>
            <person name="Goodstein D."/>
            <person name="Schmutz J."/>
            <person name="Leebens-Mack J."/>
            <person name="Osbourn A."/>
        </authorList>
    </citation>
    <scope>NUCLEOTIDE SEQUENCE [LARGE SCALE GENOMIC DNA]</scope>
    <source>
        <strain evidence="1">JIC</strain>
    </source>
</reference>
<keyword evidence="2" id="KW-1185">Reference proteome</keyword>
<gene>
    <name evidence="1" type="ORF">RND81_04G142200</name>
</gene>
<dbReference type="Proteomes" id="UP001443914">
    <property type="component" value="Unassembled WGS sequence"/>
</dbReference>
<proteinExistence type="predicted"/>
<organism evidence="1 2">
    <name type="scientific">Saponaria officinalis</name>
    <name type="common">Common soapwort</name>
    <name type="synonym">Lychnis saponaria</name>
    <dbReference type="NCBI Taxonomy" id="3572"/>
    <lineage>
        <taxon>Eukaryota</taxon>
        <taxon>Viridiplantae</taxon>
        <taxon>Streptophyta</taxon>
        <taxon>Embryophyta</taxon>
        <taxon>Tracheophyta</taxon>
        <taxon>Spermatophyta</taxon>
        <taxon>Magnoliopsida</taxon>
        <taxon>eudicotyledons</taxon>
        <taxon>Gunneridae</taxon>
        <taxon>Pentapetalae</taxon>
        <taxon>Caryophyllales</taxon>
        <taxon>Caryophyllaceae</taxon>
        <taxon>Caryophylleae</taxon>
        <taxon>Saponaria</taxon>
    </lineage>
</organism>
<comment type="caution">
    <text evidence="1">The sequence shown here is derived from an EMBL/GenBank/DDBJ whole genome shotgun (WGS) entry which is preliminary data.</text>
</comment>
<dbReference type="AlphaFoldDB" id="A0AAW1LLM3"/>
<accession>A0AAW1LLM3</accession>
<dbReference type="EMBL" id="JBDFQZ010000004">
    <property type="protein sequence ID" value="KAK9734473.1"/>
    <property type="molecule type" value="Genomic_DNA"/>
</dbReference>
<name>A0AAW1LLM3_SAPOF</name>